<dbReference type="Pfam" id="PF09752">
    <property type="entry name" value="ABHD18"/>
    <property type="match status" value="1"/>
</dbReference>
<protein>
    <submittedName>
        <fullName evidence="1">Alpha/beta hydrolase family protein</fullName>
    </submittedName>
</protein>
<gene>
    <name evidence="1" type="ORF">QUF89_02185</name>
</gene>
<proteinExistence type="predicted"/>
<dbReference type="SUPFAM" id="SSF53474">
    <property type="entry name" value="alpha/beta-Hydrolases"/>
    <property type="match status" value="1"/>
</dbReference>
<keyword evidence="1" id="KW-0378">Hydrolase</keyword>
<name>A0AAW7IIF4_9BACI</name>
<dbReference type="PANTHER" id="PTHR13617">
    <property type="entry name" value="PROTEIN ABHD18"/>
    <property type="match status" value="1"/>
</dbReference>
<organism evidence="1 2">
    <name type="scientific">Peribacillus simplex</name>
    <dbReference type="NCBI Taxonomy" id="1478"/>
    <lineage>
        <taxon>Bacteria</taxon>
        <taxon>Bacillati</taxon>
        <taxon>Bacillota</taxon>
        <taxon>Bacilli</taxon>
        <taxon>Bacillales</taxon>
        <taxon>Bacillaceae</taxon>
        <taxon>Peribacillus</taxon>
    </lineage>
</organism>
<comment type="caution">
    <text evidence="1">The sequence shown here is derived from an EMBL/GenBank/DDBJ whole genome shotgun (WGS) entry which is preliminary data.</text>
</comment>
<evidence type="ECO:0000313" key="1">
    <source>
        <dbReference type="EMBL" id="MDM5451056.1"/>
    </source>
</evidence>
<accession>A0AAW7IIF4</accession>
<evidence type="ECO:0000313" key="2">
    <source>
        <dbReference type="Proteomes" id="UP001234602"/>
    </source>
</evidence>
<dbReference type="Proteomes" id="UP001234602">
    <property type="component" value="Unassembled WGS sequence"/>
</dbReference>
<sequence length="325" mass="38023">MYISKIIDRYALYDLHKNRSKYSQFSSFPTSIPEIKDRETFYKTQKTDVSLDIHFSEKSYNVGTFSFQSLFQFGDPSNDTLKGEVFLNKNNVNTPNIIFVHGWRMESYDRIKKMFHNRIMNDLGWDMYYFPLPYHFQRQPDNSLYSGELMISANIDRTVQSTRQAIVDLRALIHWIKANKKGPVIIVGVSLGGFITNLVATLESKIDALVSIFYSNRLSYSIWNTIPGKFIREDLEHHGVNYNDLIKYWRITEPSEGIPKIKKDNILLISAKYDQYVDIEDADYLWESWGKPTRHVYNCGHAGIVLNRKKIATDTLLFLQNKIQR</sequence>
<dbReference type="InterPro" id="IPR019149">
    <property type="entry name" value="ABHD18"/>
</dbReference>
<dbReference type="GO" id="GO:0016787">
    <property type="term" value="F:hydrolase activity"/>
    <property type="evidence" value="ECO:0007669"/>
    <property type="project" value="UniProtKB-KW"/>
</dbReference>
<dbReference type="RefSeq" id="WP_289319221.1">
    <property type="nucleotide sequence ID" value="NZ_JAUCEY010000007.1"/>
</dbReference>
<dbReference type="InterPro" id="IPR029058">
    <property type="entry name" value="AB_hydrolase_fold"/>
</dbReference>
<reference evidence="1" key="1">
    <citation type="submission" date="2023-06" db="EMBL/GenBank/DDBJ databases">
        <title>Comparative genomics of Bacillaceae isolates and their secondary metabolite potential.</title>
        <authorList>
            <person name="Song L."/>
            <person name="Nielsen L.J."/>
            <person name="Mohite O."/>
            <person name="Xu X."/>
            <person name="Weber T."/>
            <person name="Kovacs A.T."/>
        </authorList>
    </citation>
    <scope>NUCLEOTIDE SEQUENCE</scope>
    <source>
        <strain evidence="1">D8_B_37</strain>
    </source>
</reference>
<dbReference type="EMBL" id="JAUCEY010000007">
    <property type="protein sequence ID" value="MDM5451056.1"/>
    <property type="molecule type" value="Genomic_DNA"/>
</dbReference>
<dbReference type="PANTHER" id="PTHR13617:SF14">
    <property type="entry name" value="PROTEIN ABHD18"/>
    <property type="match status" value="1"/>
</dbReference>
<dbReference type="Gene3D" id="3.40.50.1820">
    <property type="entry name" value="alpha/beta hydrolase"/>
    <property type="match status" value="1"/>
</dbReference>
<dbReference type="AlphaFoldDB" id="A0AAW7IIF4"/>